<reference evidence="2 4" key="2">
    <citation type="submission" date="2019-02" db="EMBL/GenBank/DDBJ databases">
        <title>Diversity in Cyanophage Genomes from Southern New England Coastal Waters.</title>
        <authorList>
            <person name="Marston M.F."/>
        </authorList>
    </citation>
    <scope>NUCLEOTIDE SEQUENCE [LARGE SCALE GENOMIC DNA]</scope>
    <source>
        <strain evidence="2">RW_03_0617</strain>
    </source>
</reference>
<accession>A0A1D7S9D5</accession>
<gene>
    <name evidence="1" type="ORF">RW01021201_065</name>
    <name evidence="2" type="ORF">RW030617_065</name>
</gene>
<evidence type="ECO:0000313" key="1">
    <source>
        <dbReference type="EMBL" id="AOO10213.1"/>
    </source>
</evidence>
<dbReference type="Proteomes" id="UP000225361">
    <property type="component" value="Segment"/>
</dbReference>
<dbReference type="InterPro" id="IPR056134">
    <property type="entry name" value="DUF7717"/>
</dbReference>
<dbReference type="EMBL" id="KX349285">
    <property type="protein sequence ID" value="AOO10213.1"/>
    <property type="molecule type" value="Genomic_DNA"/>
</dbReference>
<dbReference type="Proteomes" id="UP000301580">
    <property type="component" value="Segment"/>
</dbReference>
<name>A0A1D7S9D5_9CAUD</name>
<evidence type="ECO:0000313" key="4">
    <source>
        <dbReference type="Proteomes" id="UP000301580"/>
    </source>
</evidence>
<organism evidence="1 3">
    <name type="scientific">Synechococcus phage S-RIM8</name>
    <dbReference type="NCBI Taxonomy" id="756278"/>
    <lineage>
        <taxon>Viruses</taxon>
        <taxon>Duplodnaviria</taxon>
        <taxon>Heunggongvirae</taxon>
        <taxon>Uroviricota</taxon>
        <taxon>Caudoviricetes</taxon>
        <taxon>Pantevenvirales</taxon>
        <taxon>Kyanoviridae</taxon>
        <taxon>Neptunevirus</taxon>
        <taxon>Neptunevirus srim18</taxon>
    </lineage>
</organism>
<evidence type="ECO:0000313" key="2">
    <source>
        <dbReference type="EMBL" id="QBQ75393.1"/>
    </source>
</evidence>
<reference evidence="1 3" key="1">
    <citation type="journal article" date="2016" name="Environ. Microbiol.">
        <title>Genomic diversification of marine cyanophages into stable ecotypes.</title>
        <authorList>
            <person name="Marston M.F."/>
            <person name="Martiny J.B."/>
        </authorList>
    </citation>
    <scope>NUCLEOTIDE SEQUENCE [LARGE SCALE GENOMIC DNA]</scope>
    <source>
        <strain evidence="1">RW_01_0212_WH8101</strain>
    </source>
</reference>
<protein>
    <submittedName>
        <fullName evidence="1">Uncharacterized protein</fullName>
    </submittedName>
</protein>
<evidence type="ECO:0000313" key="3">
    <source>
        <dbReference type="Proteomes" id="UP000225361"/>
    </source>
</evidence>
<dbReference type="EMBL" id="MK493323">
    <property type="protein sequence ID" value="QBQ75393.1"/>
    <property type="molecule type" value="Genomic_DNA"/>
</dbReference>
<dbReference type="Pfam" id="PF24835">
    <property type="entry name" value="DUF7717"/>
    <property type="match status" value="1"/>
</dbReference>
<sequence length="166" mass="19180">MLLSLAEYEQANFSHTFFQELMPTFQEFVETKPAKDEQVSNVEHYTVMLCDALYMDKKSKTLSYHYQAIASGGDDNAWHNSKIAEINNNGIDAEFYIESGRKYHKIIMRSHNARSVHCFVDKMTGDVYKSASWKAPAKGIRFNLLDDNSREECFARCDWAGGYLYM</sequence>
<proteinExistence type="predicted"/>